<dbReference type="PANTHER" id="PTHR33387:SF3">
    <property type="entry name" value="DUF985 DOMAIN-CONTAINING PROTEIN"/>
    <property type="match status" value="1"/>
</dbReference>
<evidence type="ECO:0000313" key="3">
    <source>
        <dbReference type="Proteomes" id="UP000001593"/>
    </source>
</evidence>
<reference evidence="2 3" key="1">
    <citation type="journal article" date="2007" name="Science">
        <title>Sea anemone genome reveals ancestral eumetazoan gene repertoire and genomic organization.</title>
        <authorList>
            <person name="Putnam N.H."/>
            <person name="Srivastava M."/>
            <person name="Hellsten U."/>
            <person name="Dirks B."/>
            <person name="Chapman J."/>
            <person name="Salamov A."/>
            <person name="Terry A."/>
            <person name="Shapiro H."/>
            <person name="Lindquist E."/>
            <person name="Kapitonov V.V."/>
            <person name="Jurka J."/>
            <person name="Genikhovich G."/>
            <person name="Grigoriev I.V."/>
            <person name="Lucas S.M."/>
            <person name="Steele R.E."/>
            <person name="Finnerty J.R."/>
            <person name="Technau U."/>
            <person name="Martindale M.Q."/>
            <person name="Rokhsar D.S."/>
        </authorList>
    </citation>
    <scope>NUCLEOTIDE SEQUENCE [LARGE SCALE GENOMIC DNA]</scope>
    <source>
        <strain evidence="3">CH2 X CH6</strain>
    </source>
</reference>
<dbReference type="InParanoid" id="A7T3J3"/>
<accession>A7T3J3</accession>
<dbReference type="KEGG" id="nve:5500065"/>
<dbReference type="InterPro" id="IPR014710">
    <property type="entry name" value="RmlC-like_jellyroll"/>
</dbReference>
<dbReference type="Pfam" id="PF06172">
    <property type="entry name" value="Cupin_5"/>
    <property type="match status" value="1"/>
</dbReference>
<dbReference type="PhylomeDB" id="A7T3J3"/>
<protein>
    <recommendedName>
        <fullName evidence="1">DUF985 domain-containing protein</fullName>
    </recommendedName>
</protein>
<evidence type="ECO:0000259" key="1">
    <source>
        <dbReference type="Pfam" id="PF06172"/>
    </source>
</evidence>
<gene>
    <name evidence="2" type="ORF">NEMVEDRAFT_v1g221823</name>
</gene>
<dbReference type="eggNOG" id="ENOG502S4KA">
    <property type="taxonomic scope" value="Eukaryota"/>
</dbReference>
<dbReference type="HOGENOM" id="CLU_2075908_0_0_1"/>
<dbReference type="InterPro" id="IPR039935">
    <property type="entry name" value="YML079W-like"/>
</dbReference>
<dbReference type="Proteomes" id="UP000001593">
    <property type="component" value="Unassembled WGS sequence"/>
</dbReference>
<dbReference type="PANTHER" id="PTHR33387">
    <property type="entry name" value="RMLC-LIKE JELLY ROLL FOLD PROTEIN"/>
    <property type="match status" value="1"/>
</dbReference>
<dbReference type="InterPro" id="IPR011051">
    <property type="entry name" value="RmlC_Cupin_sf"/>
</dbReference>
<evidence type="ECO:0000313" key="2">
    <source>
        <dbReference type="EMBL" id="EDO29470.1"/>
    </source>
</evidence>
<dbReference type="CDD" id="cd06121">
    <property type="entry name" value="cupin_YML079wp"/>
    <property type="match status" value="1"/>
</dbReference>
<dbReference type="EMBL" id="DS470529">
    <property type="protein sequence ID" value="EDO29470.1"/>
    <property type="molecule type" value="Genomic_DNA"/>
</dbReference>
<dbReference type="SUPFAM" id="SSF51182">
    <property type="entry name" value="RmlC-like cupins"/>
    <property type="match status" value="1"/>
</dbReference>
<name>A7T3J3_NEMVE</name>
<dbReference type="AlphaFoldDB" id="A7T3J3"/>
<dbReference type="InterPro" id="IPR009327">
    <property type="entry name" value="Cupin_DUF985"/>
</dbReference>
<organism evidence="2 3">
    <name type="scientific">Nematostella vectensis</name>
    <name type="common">Starlet sea anemone</name>
    <dbReference type="NCBI Taxonomy" id="45351"/>
    <lineage>
        <taxon>Eukaryota</taxon>
        <taxon>Metazoa</taxon>
        <taxon>Cnidaria</taxon>
        <taxon>Anthozoa</taxon>
        <taxon>Hexacorallia</taxon>
        <taxon>Actiniaria</taxon>
        <taxon>Edwardsiidae</taxon>
        <taxon>Nematostella</taxon>
    </lineage>
</organism>
<dbReference type="STRING" id="45351.A7T3J3"/>
<feature type="domain" description="DUF985" evidence="1">
    <location>
        <begin position="11"/>
        <end position="114"/>
    </location>
</feature>
<sequence length="118" mass="13524">MADGKNRKDILAEKLKLTPLSEEGGYFSETYRSVETIDTERKGKSRNLLTLIYYLIAQDFGGRNYLHQNKSDIAHFFHEGWPIEYTLVSPDGKIEKHILGRDVSKGQEPQLIVKVIQS</sequence>
<proteinExistence type="predicted"/>
<keyword evidence="3" id="KW-1185">Reference proteome</keyword>
<dbReference type="Gene3D" id="2.60.120.10">
    <property type="entry name" value="Jelly Rolls"/>
    <property type="match status" value="1"/>
</dbReference>